<comment type="caution">
    <text evidence="1">The sequence shown here is derived from an EMBL/GenBank/DDBJ whole genome shotgun (WGS) entry which is preliminary data.</text>
</comment>
<evidence type="ECO:0000313" key="1">
    <source>
        <dbReference type="EMBL" id="KAI7993198.1"/>
    </source>
</evidence>
<evidence type="ECO:0000313" key="2">
    <source>
        <dbReference type="Proteomes" id="UP001060215"/>
    </source>
</evidence>
<gene>
    <name evidence="1" type="ORF">LOK49_LG11G01286</name>
</gene>
<dbReference type="Proteomes" id="UP001060215">
    <property type="component" value="Chromosome 12"/>
</dbReference>
<keyword evidence="2" id="KW-1185">Reference proteome</keyword>
<accession>A0ACC0FXN9</accession>
<protein>
    <submittedName>
        <fullName evidence="1">Uncharacterized protein</fullName>
    </submittedName>
</protein>
<reference evidence="1 2" key="1">
    <citation type="journal article" date="2022" name="Plant J.">
        <title>Chromosome-level genome of Camellia lanceoleosa provides a valuable resource for understanding genome evolution and self-incompatibility.</title>
        <authorList>
            <person name="Gong W."/>
            <person name="Xiao S."/>
            <person name="Wang L."/>
            <person name="Liao Z."/>
            <person name="Chang Y."/>
            <person name="Mo W."/>
            <person name="Hu G."/>
            <person name="Li W."/>
            <person name="Zhao G."/>
            <person name="Zhu H."/>
            <person name="Hu X."/>
            <person name="Ji K."/>
            <person name="Xiang X."/>
            <person name="Song Q."/>
            <person name="Yuan D."/>
            <person name="Jin S."/>
            <person name="Zhang L."/>
        </authorList>
    </citation>
    <scope>NUCLEOTIDE SEQUENCE [LARGE SCALE GENOMIC DNA]</scope>
    <source>
        <strain evidence="1">SQ_2022a</strain>
    </source>
</reference>
<organism evidence="1 2">
    <name type="scientific">Camellia lanceoleosa</name>
    <dbReference type="NCBI Taxonomy" id="1840588"/>
    <lineage>
        <taxon>Eukaryota</taxon>
        <taxon>Viridiplantae</taxon>
        <taxon>Streptophyta</taxon>
        <taxon>Embryophyta</taxon>
        <taxon>Tracheophyta</taxon>
        <taxon>Spermatophyta</taxon>
        <taxon>Magnoliopsida</taxon>
        <taxon>eudicotyledons</taxon>
        <taxon>Gunneridae</taxon>
        <taxon>Pentapetalae</taxon>
        <taxon>asterids</taxon>
        <taxon>Ericales</taxon>
        <taxon>Theaceae</taxon>
        <taxon>Camellia</taxon>
    </lineage>
</organism>
<name>A0ACC0FXN9_9ERIC</name>
<sequence length="172" mass="19697">MKVLASNGGGGRIVWYPRKGVHGLKEIDEWKPEEERNVRSKESQEAAMALVEMEKQKPRLQLKRLMAQRLPKYEIQMRKNAEMKAIHESGCDNQLTLSRYCPPQPSIPAIQIQINDILQHRMLLSACIVESRRLDLSLVLQVLLGFLYIRSGWDILLHRSRAPTNGVVGCEI</sequence>
<proteinExistence type="predicted"/>
<dbReference type="EMBL" id="CM045769">
    <property type="protein sequence ID" value="KAI7993198.1"/>
    <property type="molecule type" value="Genomic_DNA"/>
</dbReference>